<comment type="subcellular location">
    <subcellularLocation>
        <location evidence="1">Membrane</location>
        <topology evidence="1">Multi-pass membrane protein</topology>
    </subcellularLocation>
</comment>
<dbReference type="OrthoDB" id="6509908at2759"/>
<dbReference type="Gene3D" id="1.20.1250.20">
    <property type="entry name" value="MFS general substrate transporter like domains"/>
    <property type="match status" value="2"/>
</dbReference>
<dbReference type="InterPro" id="IPR036259">
    <property type="entry name" value="MFS_trans_sf"/>
</dbReference>
<dbReference type="InterPro" id="IPR050327">
    <property type="entry name" value="Proton-linked_MCT"/>
</dbReference>
<feature type="transmembrane region" description="Helical" evidence="4">
    <location>
        <begin position="377"/>
        <end position="402"/>
    </location>
</feature>
<evidence type="ECO:0000256" key="1">
    <source>
        <dbReference type="ARBA" id="ARBA00004141"/>
    </source>
</evidence>
<feature type="transmembrane region" description="Helical" evidence="4">
    <location>
        <begin position="211"/>
        <end position="232"/>
    </location>
</feature>
<proteinExistence type="inferred from homology"/>
<feature type="transmembrane region" description="Helical" evidence="4">
    <location>
        <begin position="84"/>
        <end position="103"/>
    </location>
</feature>
<dbReference type="GO" id="GO:0016020">
    <property type="term" value="C:membrane"/>
    <property type="evidence" value="ECO:0007669"/>
    <property type="project" value="UniProtKB-SubCell"/>
</dbReference>
<feature type="transmembrane region" description="Helical" evidence="4">
    <location>
        <begin position="123"/>
        <end position="144"/>
    </location>
</feature>
<dbReference type="PANTHER" id="PTHR11360">
    <property type="entry name" value="MONOCARBOXYLATE TRANSPORTER"/>
    <property type="match status" value="1"/>
</dbReference>
<gene>
    <name evidence="6" type="ORF">BDU57DRAFT_526157</name>
</gene>
<dbReference type="SUPFAM" id="SSF103473">
    <property type="entry name" value="MFS general substrate transporter"/>
    <property type="match status" value="1"/>
</dbReference>
<dbReference type="EMBL" id="ML979132">
    <property type="protein sequence ID" value="KAF1921277.1"/>
    <property type="molecule type" value="Genomic_DNA"/>
</dbReference>
<accession>A0A6A5R5T5</accession>
<reference evidence="6" key="1">
    <citation type="journal article" date="2020" name="Stud. Mycol.">
        <title>101 Dothideomycetes genomes: a test case for predicting lifestyles and emergence of pathogens.</title>
        <authorList>
            <person name="Haridas S."/>
            <person name="Albert R."/>
            <person name="Binder M."/>
            <person name="Bloem J."/>
            <person name="Labutti K."/>
            <person name="Salamov A."/>
            <person name="Andreopoulos B."/>
            <person name="Baker S."/>
            <person name="Barry K."/>
            <person name="Bills G."/>
            <person name="Bluhm B."/>
            <person name="Cannon C."/>
            <person name="Castanera R."/>
            <person name="Culley D."/>
            <person name="Daum C."/>
            <person name="Ezra D."/>
            <person name="Gonzalez J."/>
            <person name="Henrissat B."/>
            <person name="Kuo A."/>
            <person name="Liang C."/>
            <person name="Lipzen A."/>
            <person name="Lutzoni F."/>
            <person name="Magnuson J."/>
            <person name="Mondo S."/>
            <person name="Nolan M."/>
            <person name="Ohm R."/>
            <person name="Pangilinan J."/>
            <person name="Park H.-J."/>
            <person name="Ramirez L."/>
            <person name="Alfaro M."/>
            <person name="Sun H."/>
            <person name="Tritt A."/>
            <person name="Yoshinaga Y."/>
            <person name="Zwiers L.-H."/>
            <person name="Turgeon B."/>
            <person name="Goodwin S."/>
            <person name="Spatafora J."/>
            <person name="Crous P."/>
            <person name="Grigoriev I."/>
        </authorList>
    </citation>
    <scope>NUCLEOTIDE SEQUENCE</scope>
    <source>
        <strain evidence="6">HMLAC05119</strain>
    </source>
</reference>
<evidence type="ECO:0000259" key="5">
    <source>
        <dbReference type="PROSITE" id="PS50850"/>
    </source>
</evidence>
<dbReference type="Proteomes" id="UP000800096">
    <property type="component" value="Unassembled WGS sequence"/>
</dbReference>
<keyword evidence="4" id="KW-0812">Transmembrane</keyword>
<feature type="transmembrane region" description="Helical" evidence="4">
    <location>
        <begin position="353"/>
        <end position="371"/>
    </location>
</feature>
<keyword evidence="7" id="KW-1185">Reference proteome</keyword>
<dbReference type="AlphaFoldDB" id="A0A6A5R5T5"/>
<dbReference type="InterPro" id="IPR020846">
    <property type="entry name" value="MFS_dom"/>
</dbReference>
<feature type="transmembrane region" description="Helical" evidence="4">
    <location>
        <begin position="282"/>
        <end position="302"/>
    </location>
</feature>
<keyword evidence="4" id="KW-0472">Membrane</keyword>
<feature type="transmembrane region" description="Helical" evidence="4">
    <location>
        <begin position="177"/>
        <end position="204"/>
    </location>
</feature>
<evidence type="ECO:0000313" key="7">
    <source>
        <dbReference type="Proteomes" id="UP000800096"/>
    </source>
</evidence>
<feature type="transmembrane region" description="Helical" evidence="4">
    <location>
        <begin position="244"/>
        <end position="262"/>
    </location>
</feature>
<feature type="transmembrane region" description="Helical" evidence="4">
    <location>
        <begin position="414"/>
        <end position="436"/>
    </location>
</feature>
<dbReference type="Pfam" id="PF07690">
    <property type="entry name" value="MFS_1"/>
    <property type="match status" value="1"/>
</dbReference>
<evidence type="ECO:0000256" key="2">
    <source>
        <dbReference type="ARBA" id="ARBA00006727"/>
    </source>
</evidence>
<dbReference type="GO" id="GO:0022857">
    <property type="term" value="F:transmembrane transporter activity"/>
    <property type="evidence" value="ECO:0007669"/>
    <property type="project" value="InterPro"/>
</dbReference>
<feature type="region of interest" description="Disordered" evidence="3">
    <location>
        <begin position="1"/>
        <end position="56"/>
    </location>
</feature>
<dbReference type="PROSITE" id="PS50850">
    <property type="entry name" value="MFS"/>
    <property type="match status" value="1"/>
</dbReference>
<feature type="domain" description="Major facilitator superfamily (MFS) profile" evidence="5">
    <location>
        <begin position="85"/>
        <end position="473"/>
    </location>
</feature>
<dbReference type="InterPro" id="IPR011701">
    <property type="entry name" value="MFS"/>
</dbReference>
<evidence type="ECO:0000256" key="3">
    <source>
        <dbReference type="SAM" id="MobiDB-lite"/>
    </source>
</evidence>
<feature type="compositionally biased region" description="Polar residues" evidence="3">
    <location>
        <begin position="27"/>
        <end position="45"/>
    </location>
</feature>
<feature type="compositionally biased region" description="Low complexity" evidence="3">
    <location>
        <begin position="1"/>
        <end position="18"/>
    </location>
</feature>
<sequence>MELPVATSASTASDAHSGTFDEKHESLQPSIAGSDSVQSHVANDTQEQEEEDTHVTHDGGALEAVVSAHPSVKDPSSIPNGGKWAWLQVLGGFFLLFNSWGIINTFGSYQAYYESNLLSTSSASSISWIGSIQAFLLLMVGALTGPLYDAGYFRSLLIFGSFMLVLGQMMLSLCTSYWQVLLAQAFCIGIGTGALFIPSVAILSTYFSTRISLAIGIAASGSSFGGVIYPIVFHRLLPTLGFAWTTRVLGFIILATMVVPNICMRVRVLPAKSRSLLDLRAFLIPAYSLQVAGFFCGFMGLYMPFFYAQVYALQTHITNADLAFYLLAVMNSTSVFGRIIPNIFADTLGPFNVVIPCTLISATLCFCFIAARSSAAIIILMAFYGFFSGSFVSLPPTIVVKLSMDARDKIGTRLGQSFAFVAFGVLVGTPIGGAVLDKGGFSALWAFGGAMLCVSAALLVAARVTWVGWKVVKKA</sequence>
<dbReference type="PANTHER" id="PTHR11360:SF234">
    <property type="entry name" value="MFS-TYPE TRANSPORTER DBAD-RELATED"/>
    <property type="match status" value="1"/>
</dbReference>
<protein>
    <submittedName>
        <fullName evidence="6">Major facilitator superfamily domain-containing protein</fullName>
    </submittedName>
</protein>
<feature type="transmembrane region" description="Helical" evidence="4">
    <location>
        <begin position="322"/>
        <end position="341"/>
    </location>
</feature>
<keyword evidence="4" id="KW-1133">Transmembrane helix</keyword>
<name>A0A6A5R5T5_AMPQU</name>
<evidence type="ECO:0000256" key="4">
    <source>
        <dbReference type="SAM" id="Phobius"/>
    </source>
</evidence>
<comment type="similarity">
    <text evidence="2">Belongs to the major facilitator superfamily. Monocarboxylate porter (TC 2.A.1.13) family.</text>
</comment>
<feature type="transmembrane region" description="Helical" evidence="4">
    <location>
        <begin position="151"/>
        <end position="171"/>
    </location>
</feature>
<evidence type="ECO:0000313" key="6">
    <source>
        <dbReference type="EMBL" id="KAF1921277.1"/>
    </source>
</evidence>
<feature type="transmembrane region" description="Helical" evidence="4">
    <location>
        <begin position="442"/>
        <end position="466"/>
    </location>
</feature>
<organism evidence="6 7">
    <name type="scientific">Ampelomyces quisqualis</name>
    <name type="common">Powdery mildew agent</name>
    <dbReference type="NCBI Taxonomy" id="50730"/>
    <lineage>
        <taxon>Eukaryota</taxon>
        <taxon>Fungi</taxon>
        <taxon>Dikarya</taxon>
        <taxon>Ascomycota</taxon>
        <taxon>Pezizomycotina</taxon>
        <taxon>Dothideomycetes</taxon>
        <taxon>Pleosporomycetidae</taxon>
        <taxon>Pleosporales</taxon>
        <taxon>Pleosporineae</taxon>
        <taxon>Phaeosphaeriaceae</taxon>
        <taxon>Ampelomyces</taxon>
    </lineage>
</organism>